<evidence type="ECO:0000313" key="3">
    <source>
        <dbReference type="Proteomes" id="UP000275078"/>
    </source>
</evidence>
<dbReference type="EMBL" id="ML119684">
    <property type="protein sequence ID" value="RPA80921.1"/>
    <property type="molecule type" value="Genomic_DNA"/>
</dbReference>
<sequence length="236" mass="23915">MSNQASSQNRPVTSVRGGASATATPANSGPAPSQHINSAHAGFHERGGSEQTRDPSYPPYSTEDLKGTPRTDNLADKLSNAGTATGAMAAEKAHDVVESGNTVVNKTEHMAQNTANAASSAASNAAESAQGLGSKIVSGVTNMFTGQPRMTSNTEQAKDAARGAMGSMGANSGSQGIASTVQDKVGDAFGTGKGSAHMSGHALAKEFAEDYKLESNPGEDRMPMGMAGADEGSVRK</sequence>
<evidence type="ECO:0000256" key="1">
    <source>
        <dbReference type="SAM" id="MobiDB-lite"/>
    </source>
</evidence>
<dbReference type="Proteomes" id="UP000275078">
    <property type="component" value="Unassembled WGS sequence"/>
</dbReference>
<gene>
    <name evidence="2" type="ORF">BJ508DRAFT_415168</name>
</gene>
<accession>A0A3N4I9Q3</accession>
<keyword evidence="3" id="KW-1185">Reference proteome</keyword>
<protein>
    <submittedName>
        <fullName evidence="2">Uncharacterized protein</fullName>
    </submittedName>
</protein>
<dbReference type="AlphaFoldDB" id="A0A3N4I9Q3"/>
<name>A0A3N4I9Q3_ASCIM</name>
<feature type="region of interest" description="Disordered" evidence="1">
    <location>
        <begin position="214"/>
        <end position="236"/>
    </location>
</feature>
<feature type="compositionally biased region" description="Basic and acidic residues" evidence="1">
    <location>
        <begin position="42"/>
        <end position="53"/>
    </location>
</feature>
<organism evidence="2 3">
    <name type="scientific">Ascobolus immersus RN42</name>
    <dbReference type="NCBI Taxonomy" id="1160509"/>
    <lineage>
        <taxon>Eukaryota</taxon>
        <taxon>Fungi</taxon>
        <taxon>Dikarya</taxon>
        <taxon>Ascomycota</taxon>
        <taxon>Pezizomycotina</taxon>
        <taxon>Pezizomycetes</taxon>
        <taxon>Pezizales</taxon>
        <taxon>Ascobolaceae</taxon>
        <taxon>Ascobolus</taxon>
    </lineage>
</organism>
<evidence type="ECO:0000313" key="2">
    <source>
        <dbReference type="EMBL" id="RPA80921.1"/>
    </source>
</evidence>
<feature type="compositionally biased region" description="Polar residues" evidence="1">
    <location>
        <begin position="1"/>
        <end position="12"/>
    </location>
</feature>
<reference evidence="2 3" key="1">
    <citation type="journal article" date="2018" name="Nat. Ecol. Evol.">
        <title>Pezizomycetes genomes reveal the molecular basis of ectomycorrhizal truffle lifestyle.</title>
        <authorList>
            <person name="Murat C."/>
            <person name="Payen T."/>
            <person name="Noel B."/>
            <person name="Kuo A."/>
            <person name="Morin E."/>
            <person name="Chen J."/>
            <person name="Kohler A."/>
            <person name="Krizsan K."/>
            <person name="Balestrini R."/>
            <person name="Da Silva C."/>
            <person name="Montanini B."/>
            <person name="Hainaut M."/>
            <person name="Levati E."/>
            <person name="Barry K.W."/>
            <person name="Belfiori B."/>
            <person name="Cichocki N."/>
            <person name="Clum A."/>
            <person name="Dockter R.B."/>
            <person name="Fauchery L."/>
            <person name="Guy J."/>
            <person name="Iotti M."/>
            <person name="Le Tacon F."/>
            <person name="Lindquist E.A."/>
            <person name="Lipzen A."/>
            <person name="Malagnac F."/>
            <person name="Mello A."/>
            <person name="Molinier V."/>
            <person name="Miyauchi S."/>
            <person name="Poulain J."/>
            <person name="Riccioni C."/>
            <person name="Rubini A."/>
            <person name="Sitrit Y."/>
            <person name="Splivallo R."/>
            <person name="Traeger S."/>
            <person name="Wang M."/>
            <person name="Zifcakova L."/>
            <person name="Wipf D."/>
            <person name="Zambonelli A."/>
            <person name="Paolocci F."/>
            <person name="Nowrousian M."/>
            <person name="Ottonello S."/>
            <person name="Baldrian P."/>
            <person name="Spatafora J.W."/>
            <person name="Henrissat B."/>
            <person name="Nagy L.G."/>
            <person name="Aury J.M."/>
            <person name="Wincker P."/>
            <person name="Grigoriev I.V."/>
            <person name="Bonfante P."/>
            <person name="Martin F.M."/>
        </authorList>
    </citation>
    <scope>NUCLEOTIDE SEQUENCE [LARGE SCALE GENOMIC DNA]</scope>
    <source>
        <strain evidence="2 3">RN42</strain>
    </source>
</reference>
<feature type="compositionally biased region" description="Basic and acidic residues" evidence="1">
    <location>
        <begin position="63"/>
        <end position="75"/>
    </location>
</feature>
<proteinExistence type="predicted"/>
<feature type="region of interest" description="Disordered" evidence="1">
    <location>
        <begin position="1"/>
        <end position="78"/>
    </location>
</feature>
<feature type="compositionally biased region" description="Polar residues" evidence="1">
    <location>
        <begin position="21"/>
        <end position="37"/>
    </location>
</feature>